<reference evidence="7 8" key="1">
    <citation type="submission" date="2016-10" db="EMBL/GenBank/DDBJ databases">
        <authorList>
            <person name="de Groot N.N."/>
        </authorList>
    </citation>
    <scope>NUCLEOTIDE SEQUENCE [LARGE SCALE GENOMIC DNA]</scope>
    <source>
        <strain evidence="7 8">DSM 13305</strain>
    </source>
</reference>
<dbReference type="Pfam" id="PF01380">
    <property type="entry name" value="SIS"/>
    <property type="match status" value="1"/>
</dbReference>
<keyword evidence="1" id="KW-0805">Transcription regulation</keyword>
<dbReference type="Gene3D" id="1.10.10.10">
    <property type="entry name" value="Winged helix-like DNA-binding domain superfamily/Winged helix DNA-binding domain"/>
    <property type="match status" value="1"/>
</dbReference>
<dbReference type="PANTHER" id="PTHR30514">
    <property type="entry name" value="GLUCOKINASE"/>
    <property type="match status" value="1"/>
</dbReference>
<dbReference type="Proteomes" id="UP000198847">
    <property type="component" value="Unassembled WGS sequence"/>
</dbReference>
<feature type="compositionally biased region" description="Polar residues" evidence="4">
    <location>
        <begin position="9"/>
        <end position="18"/>
    </location>
</feature>
<feature type="domain" description="HTH rpiR-type" evidence="5">
    <location>
        <begin position="47"/>
        <end position="123"/>
    </location>
</feature>
<dbReference type="InterPro" id="IPR047640">
    <property type="entry name" value="RpiR-like"/>
</dbReference>
<dbReference type="InterPro" id="IPR001347">
    <property type="entry name" value="SIS_dom"/>
</dbReference>
<dbReference type="GO" id="GO:1901135">
    <property type="term" value="P:carbohydrate derivative metabolic process"/>
    <property type="evidence" value="ECO:0007669"/>
    <property type="project" value="InterPro"/>
</dbReference>
<dbReference type="Gene3D" id="3.40.50.10490">
    <property type="entry name" value="Glucose-6-phosphate isomerase like protein, domain 1"/>
    <property type="match status" value="1"/>
</dbReference>
<dbReference type="PROSITE" id="PS51464">
    <property type="entry name" value="SIS"/>
    <property type="match status" value="1"/>
</dbReference>
<evidence type="ECO:0000313" key="8">
    <source>
        <dbReference type="Proteomes" id="UP000198847"/>
    </source>
</evidence>
<keyword evidence="8" id="KW-1185">Reference proteome</keyword>
<dbReference type="GO" id="GO:0003677">
    <property type="term" value="F:DNA binding"/>
    <property type="evidence" value="ECO:0007669"/>
    <property type="project" value="UniProtKB-KW"/>
</dbReference>
<gene>
    <name evidence="7" type="ORF">SAMN04490178_11742</name>
</gene>
<sequence>MTHPRSQESDAFNLTNASCPAEESVSETATSTDGSDQHDSDTAAATNQVLAQLTERYHALGRQTKLVADYVLKNPKSVVLLSIAELADQCQVSQFTVTHLCKTIGLSGYQELKLALSRTFIKPLENIHEEIGETDQIPDIATKLAESHTASIHFTRQNVDMQQVKRVVDALAGASRVDIYGMGNAGVAAQSALNKFFRLGLDVRVPQDSHLQSMYASLLKPGDVAIGISTAGSSKDVLDAMRQAKQAGATTVALTSRAGSPLAKTCELKLITTSQESMYRSESMENLIAQIYLLDVLYVSVAMLKKDMFLNNLQKTRKALLVKKV</sequence>
<evidence type="ECO:0000313" key="7">
    <source>
        <dbReference type="EMBL" id="SEP29913.1"/>
    </source>
</evidence>
<keyword evidence="2 7" id="KW-0238">DNA-binding</keyword>
<dbReference type="InterPro" id="IPR036388">
    <property type="entry name" value="WH-like_DNA-bd_sf"/>
</dbReference>
<dbReference type="GO" id="GO:0003700">
    <property type="term" value="F:DNA-binding transcription factor activity"/>
    <property type="evidence" value="ECO:0007669"/>
    <property type="project" value="InterPro"/>
</dbReference>
<dbReference type="RefSeq" id="WP_091748484.1">
    <property type="nucleotide sequence ID" value="NZ_FODY01000017.1"/>
</dbReference>
<dbReference type="Pfam" id="PF01418">
    <property type="entry name" value="HTH_6"/>
    <property type="match status" value="1"/>
</dbReference>
<dbReference type="GO" id="GO:0097367">
    <property type="term" value="F:carbohydrate derivative binding"/>
    <property type="evidence" value="ECO:0007669"/>
    <property type="project" value="InterPro"/>
</dbReference>
<dbReference type="PROSITE" id="PS51071">
    <property type="entry name" value="HTH_RPIR"/>
    <property type="match status" value="1"/>
</dbReference>
<dbReference type="CDD" id="cd05013">
    <property type="entry name" value="SIS_RpiR"/>
    <property type="match status" value="1"/>
</dbReference>
<dbReference type="SUPFAM" id="SSF46689">
    <property type="entry name" value="Homeodomain-like"/>
    <property type="match status" value="1"/>
</dbReference>
<evidence type="ECO:0000259" key="6">
    <source>
        <dbReference type="PROSITE" id="PS51464"/>
    </source>
</evidence>
<dbReference type="InterPro" id="IPR009057">
    <property type="entry name" value="Homeodomain-like_sf"/>
</dbReference>
<evidence type="ECO:0000256" key="1">
    <source>
        <dbReference type="ARBA" id="ARBA00023015"/>
    </source>
</evidence>
<dbReference type="PANTHER" id="PTHR30514:SF1">
    <property type="entry name" value="HTH-TYPE TRANSCRIPTIONAL REGULATOR HEXR-RELATED"/>
    <property type="match status" value="1"/>
</dbReference>
<evidence type="ECO:0000259" key="5">
    <source>
        <dbReference type="PROSITE" id="PS51071"/>
    </source>
</evidence>
<proteinExistence type="predicted"/>
<dbReference type="AlphaFoldDB" id="A0A1H8WQZ4"/>
<dbReference type="InterPro" id="IPR046348">
    <property type="entry name" value="SIS_dom_sf"/>
</dbReference>
<evidence type="ECO:0000256" key="2">
    <source>
        <dbReference type="ARBA" id="ARBA00023125"/>
    </source>
</evidence>
<dbReference type="OrthoDB" id="9781311at2"/>
<dbReference type="InterPro" id="IPR000281">
    <property type="entry name" value="HTH_RpiR"/>
</dbReference>
<organism evidence="7 8">
    <name type="scientific">Propionispora vibrioides</name>
    <dbReference type="NCBI Taxonomy" id="112903"/>
    <lineage>
        <taxon>Bacteria</taxon>
        <taxon>Bacillati</taxon>
        <taxon>Bacillota</taxon>
        <taxon>Negativicutes</taxon>
        <taxon>Selenomonadales</taxon>
        <taxon>Sporomusaceae</taxon>
        <taxon>Propionispora</taxon>
    </lineage>
</organism>
<protein>
    <submittedName>
        <fullName evidence="7">DNA-binding transcriptional regulator, MurR/RpiR family, contains HTH and SIS domains</fullName>
    </submittedName>
</protein>
<feature type="region of interest" description="Disordered" evidence="4">
    <location>
        <begin position="1"/>
        <end position="43"/>
    </location>
</feature>
<keyword evidence="3" id="KW-0804">Transcription</keyword>
<dbReference type="InterPro" id="IPR035472">
    <property type="entry name" value="RpiR-like_SIS"/>
</dbReference>
<dbReference type="SUPFAM" id="SSF53697">
    <property type="entry name" value="SIS domain"/>
    <property type="match status" value="1"/>
</dbReference>
<evidence type="ECO:0000256" key="4">
    <source>
        <dbReference type="SAM" id="MobiDB-lite"/>
    </source>
</evidence>
<accession>A0A1H8WQZ4</accession>
<feature type="domain" description="SIS" evidence="6">
    <location>
        <begin position="167"/>
        <end position="307"/>
    </location>
</feature>
<evidence type="ECO:0000256" key="3">
    <source>
        <dbReference type="ARBA" id="ARBA00023163"/>
    </source>
</evidence>
<name>A0A1H8WQZ4_9FIRM</name>
<dbReference type="STRING" id="112903.SAMN04490178_11742"/>
<dbReference type="EMBL" id="FODY01000017">
    <property type="protein sequence ID" value="SEP29913.1"/>
    <property type="molecule type" value="Genomic_DNA"/>
</dbReference>